<dbReference type="AlphaFoldDB" id="A0A1E7DQZ5"/>
<dbReference type="InterPro" id="IPR059077">
    <property type="entry name" value="YopJ"/>
</dbReference>
<dbReference type="OrthoDB" id="2935668at2"/>
<reference evidence="1 2" key="1">
    <citation type="submission" date="2016-06" db="EMBL/GenBank/DDBJ databases">
        <title>Domibacillus iocasae genome sequencing.</title>
        <authorList>
            <person name="Verma A."/>
            <person name="Pal Y."/>
            <person name="Ojha A.K."/>
            <person name="Krishnamurthi S."/>
        </authorList>
    </citation>
    <scope>NUCLEOTIDE SEQUENCE [LARGE SCALE GENOMIC DNA]</scope>
    <source>
        <strain evidence="1 2">DSM 29979</strain>
    </source>
</reference>
<gene>
    <name evidence="1" type="ORF">BA724_01430</name>
</gene>
<evidence type="ECO:0000313" key="1">
    <source>
        <dbReference type="EMBL" id="OES45510.1"/>
    </source>
</evidence>
<organism evidence="1 2">
    <name type="scientific">Domibacillus iocasae</name>
    <dbReference type="NCBI Taxonomy" id="1714016"/>
    <lineage>
        <taxon>Bacteria</taxon>
        <taxon>Bacillati</taxon>
        <taxon>Bacillota</taxon>
        <taxon>Bacilli</taxon>
        <taxon>Bacillales</taxon>
        <taxon>Bacillaceae</taxon>
        <taxon>Domibacillus</taxon>
    </lineage>
</organism>
<dbReference type="Proteomes" id="UP000095658">
    <property type="component" value="Unassembled WGS sequence"/>
</dbReference>
<dbReference type="EMBL" id="MAMP01000012">
    <property type="protein sequence ID" value="OES45510.1"/>
    <property type="molecule type" value="Genomic_DNA"/>
</dbReference>
<dbReference type="RefSeq" id="WP_069937508.1">
    <property type="nucleotide sequence ID" value="NZ_MAMP01000012.1"/>
</dbReference>
<dbReference type="Pfam" id="PF26333">
    <property type="entry name" value="YopJ_bacilli"/>
    <property type="match status" value="1"/>
</dbReference>
<proteinExistence type="predicted"/>
<accession>A0A1E7DQZ5</accession>
<comment type="caution">
    <text evidence="1">The sequence shown here is derived from an EMBL/GenBank/DDBJ whole genome shotgun (WGS) entry which is preliminary data.</text>
</comment>
<name>A0A1E7DQZ5_9BACI</name>
<protein>
    <submittedName>
        <fullName evidence="1">Uncharacterized protein</fullName>
    </submittedName>
</protein>
<evidence type="ECO:0000313" key="2">
    <source>
        <dbReference type="Proteomes" id="UP000095658"/>
    </source>
</evidence>
<sequence>MRSLFIYWRHLHDDVLDIEGQKDLFRHKPIDQLVELAKTLCKEDRPERDPQEYRTVISETPEDCIKFYTGKRFARPPFQLIYTGTADDYSDFLISLNVMLRLINTSSEKLSFIISLYSDLKQVNENVAAKFAADIRNKILYSMKER</sequence>
<keyword evidence="2" id="KW-1185">Reference proteome</keyword>